<feature type="non-terminal residue" evidence="1">
    <location>
        <position position="1"/>
    </location>
</feature>
<protein>
    <recommendedName>
        <fullName evidence="3">Tetratricopeptide repeat protein</fullName>
    </recommendedName>
</protein>
<comment type="caution">
    <text evidence="1">The sequence shown here is derived from an EMBL/GenBank/DDBJ whole genome shotgun (WGS) entry which is preliminary data.</text>
</comment>
<evidence type="ECO:0000313" key="2">
    <source>
        <dbReference type="Proteomes" id="UP000185736"/>
    </source>
</evidence>
<dbReference type="Proteomes" id="UP000185736">
    <property type="component" value="Unassembled WGS sequence"/>
</dbReference>
<dbReference type="InterPro" id="IPR011990">
    <property type="entry name" value="TPR-like_helical_dom_sf"/>
</dbReference>
<evidence type="ECO:0008006" key="3">
    <source>
        <dbReference type="Google" id="ProtNLM"/>
    </source>
</evidence>
<gene>
    <name evidence="1" type="ORF">BKH32_11495</name>
</gene>
<evidence type="ECO:0000313" key="1">
    <source>
        <dbReference type="EMBL" id="OLL13914.1"/>
    </source>
</evidence>
<dbReference type="SUPFAM" id="SSF48452">
    <property type="entry name" value="TPR-like"/>
    <property type="match status" value="1"/>
</dbReference>
<reference evidence="1 2" key="1">
    <citation type="submission" date="2016-12" db="EMBL/GenBank/DDBJ databases">
        <title>Genomic comparison of strains in the 'Actinomyces naeslundii' group.</title>
        <authorList>
            <person name="Mughal S.R."/>
            <person name="Do T."/>
            <person name="Gilbert S.C."/>
            <person name="Witherden E.A."/>
            <person name="Didelot X."/>
            <person name="Beighton D."/>
        </authorList>
    </citation>
    <scope>NUCLEOTIDE SEQUENCE [LARGE SCALE GENOMIC DNA]</scope>
    <source>
        <strain evidence="1 2">S64C</strain>
    </source>
</reference>
<dbReference type="EMBL" id="MSGO01000056">
    <property type="protein sequence ID" value="OLL13914.1"/>
    <property type="molecule type" value="Genomic_DNA"/>
</dbReference>
<organism evidence="1 2">
    <name type="scientific">Actinomyces oris</name>
    <dbReference type="NCBI Taxonomy" id="544580"/>
    <lineage>
        <taxon>Bacteria</taxon>
        <taxon>Bacillati</taxon>
        <taxon>Actinomycetota</taxon>
        <taxon>Actinomycetes</taxon>
        <taxon>Actinomycetales</taxon>
        <taxon>Actinomycetaceae</taxon>
        <taxon>Actinomyces</taxon>
    </lineage>
</organism>
<proteinExistence type="predicted"/>
<dbReference type="AlphaFoldDB" id="A0A1Q8HYI4"/>
<accession>A0A1Q8HYI4</accession>
<dbReference type="Gene3D" id="1.25.40.10">
    <property type="entry name" value="Tetratricopeptide repeat domain"/>
    <property type="match status" value="1"/>
</dbReference>
<name>A0A1Q8HYI4_9ACTO</name>
<sequence>YKPDLAKALSNLARHVSSSGTQDEVLSIYQESVDILRNLANDDTQFFGRKFAYSLETYGRILEHYGKMEEAANIRQERDEVLKRIEEMEAGDN</sequence>
<dbReference type="RefSeq" id="WP_178384653.1">
    <property type="nucleotide sequence ID" value="NZ_MSGO01000056.1"/>
</dbReference>